<dbReference type="EMBL" id="VUMU01000001">
    <property type="protein sequence ID" value="MST56674.1"/>
    <property type="molecule type" value="Genomic_DNA"/>
</dbReference>
<name>A0A6L5YEF7_9FIRM</name>
<organism evidence="2 3">
    <name type="scientific">Waltera intestinalis</name>
    <dbReference type="NCBI Taxonomy" id="2606635"/>
    <lineage>
        <taxon>Bacteria</taxon>
        <taxon>Bacillati</taxon>
        <taxon>Bacillota</taxon>
        <taxon>Clostridia</taxon>
        <taxon>Lachnospirales</taxon>
        <taxon>Lachnospiraceae</taxon>
        <taxon>Waltera</taxon>
    </lineage>
</organism>
<proteinExistence type="predicted"/>
<dbReference type="Gene3D" id="3.90.550.10">
    <property type="entry name" value="Spore Coat Polysaccharide Biosynthesis Protein SpsA, Chain A"/>
    <property type="match status" value="1"/>
</dbReference>
<dbReference type="RefSeq" id="WP_154494783.1">
    <property type="nucleotide sequence ID" value="NZ_VUMU01000001.1"/>
</dbReference>
<keyword evidence="2" id="KW-0808">Transferase</keyword>
<dbReference type="PANTHER" id="PTHR22916:SF3">
    <property type="entry name" value="UDP-GLCNAC:BETAGAL BETA-1,3-N-ACETYLGLUCOSAMINYLTRANSFERASE-LIKE PROTEIN 1"/>
    <property type="match status" value="1"/>
</dbReference>
<reference evidence="2 3" key="1">
    <citation type="submission" date="2019-08" db="EMBL/GenBank/DDBJ databases">
        <title>In-depth cultivation of the pig gut microbiome towards novel bacterial diversity and tailored functional studies.</title>
        <authorList>
            <person name="Wylensek D."/>
            <person name="Hitch T.C.A."/>
            <person name="Clavel T."/>
        </authorList>
    </citation>
    <scope>NUCLEOTIDE SEQUENCE [LARGE SCALE GENOMIC DNA]</scope>
    <source>
        <strain evidence="2 3">WCA3-601-WT-6H</strain>
    </source>
</reference>
<dbReference type="InterPro" id="IPR001173">
    <property type="entry name" value="Glyco_trans_2-like"/>
</dbReference>
<dbReference type="SUPFAM" id="SSF53448">
    <property type="entry name" value="Nucleotide-diphospho-sugar transferases"/>
    <property type="match status" value="1"/>
</dbReference>
<keyword evidence="3" id="KW-1185">Reference proteome</keyword>
<sequence>MKFSIIVVCLNPGPKLNQTLDSILSQTYPSFEIIVKDGGSRDGSIETMREDRRIHLYQESDHSIYEAMNQAVSHVTGDYILFLNCGDLFYDNEVLTHTAQFMEQHPAKLQGIYYGDTYSAKTETKISSPPRITGFVCYRNIPCHQSCFYAADLCRQKPYEPKYKIRADYEHFLWCYYRAKAPMQYLGLTVSSYEGGGYSETKENLKRSAAEHKEITAKYMNPGELFRYRAVMALTLAPLRTALAESKHFSAMYQKLMSKAYGRKQEK</sequence>
<evidence type="ECO:0000313" key="2">
    <source>
        <dbReference type="EMBL" id="MST56674.1"/>
    </source>
</evidence>
<dbReference type="Pfam" id="PF00535">
    <property type="entry name" value="Glycos_transf_2"/>
    <property type="match status" value="1"/>
</dbReference>
<feature type="domain" description="Glycosyltransferase 2-like" evidence="1">
    <location>
        <begin position="4"/>
        <end position="114"/>
    </location>
</feature>
<evidence type="ECO:0000259" key="1">
    <source>
        <dbReference type="Pfam" id="PF00535"/>
    </source>
</evidence>
<evidence type="ECO:0000313" key="3">
    <source>
        <dbReference type="Proteomes" id="UP000476055"/>
    </source>
</evidence>
<comment type="caution">
    <text evidence="2">The sequence shown here is derived from an EMBL/GenBank/DDBJ whole genome shotgun (WGS) entry which is preliminary data.</text>
</comment>
<protein>
    <submittedName>
        <fullName evidence="2">Glycosyltransferase</fullName>
    </submittedName>
</protein>
<gene>
    <name evidence="2" type="ORF">FYJ59_00145</name>
</gene>
<dbReference type="AlphaFoldDB" id="A0A6L5YEF7"/>
<dbReference type="Proteomes" id="UP000476055">
    <property type="component" value="Unassembled WGS sequence"/>
</dbReference>
<dbReference type="PANTHER" id="PTHR22916">
    <property type="entry name" value="GLYCOSYLTRANSFERASE"/>
    <property type="match status" value="1"/>
</dbReference>
<dbReference type="GO" id="GO:0016758">
    <property type="term" value="F:hexosyltransferase activity"/>
    <property type="evidence" value="ECO:0007669"/>
    <property type="project" value="UniProtKB-ARBA"/>
</dbReference>
<accession>A0A6L5YEF7</accession>
<dbReference type="InterPro" id="IPR029044">
    <property type="entry name" value="Nucleotide-diphossugar_trans"/>
</dbReference>